<evidence type="ECO:0000256" key="1">
    <source>
        <dbReference type="ARBA" id="ARBA00001298"/>
    </source>
</evidence>
<gene>
    <name evidence="8" type="primary">rfbC</name>
    <name evidence="8" type="ORF">RMQ66_06795</name>
</gene>
<evidence type="ECO:0000256" key="7">
    <source>
        <dbReference type="RuleBase" id="RU364069"/>
    </source>
</evidence>
<dbReference type="GO" id="GO:0005829">
    <property type="term" value="C:cytosol"/>
    <property type="evidence" value="ECO:0007669"/>
    <property type="project" value="TreeGrafter"/>
</dbReference>
<comment type="similarity">
    <text evidence="7">Belongs to the dTDP-4-dehydrorhamnose 3,5-epimerase family.</text>
</comment>
<sequence length="189" mass="22027">MNQKLNIIKTDFKNLYIIEPNSFKDERGSFSRIFCEDELKDIFKFNIKQINHSITKDKGTVRGLHFQYEPNSEVKMVKCIKGAIYDVVVDIRKNSPTFLKTFSIELSKKNQKMLCIPKGFAHGFQTLEDETELLYFHSSIYAPLNEDALNIKDPLLDIKWPLNIMNISKRDESHPFLTEDFKGIDINAM</sequence>
<comment type="subunit">
    <text evidence="7">Homodimer.</text>
</comment>
<dbReference type="PANTHER" id="PTHR21047">
    <property type="entry name" value="DTDP-6-DEOXY-D-GLUCOSE-3,5 EPIMERASE"/>
    <property type="match status" value="1"/>
</dbReference>
<feature type="active site" description="Proton donor" evidence="5">
    <location>
        <position position="135"/>
    </location>
</feature>
<organism evidence="8">
    <name type="scientific">Arcobacter sp. AZ-2023</name>
    <dbReference type="NCBI Taxonomy" id="3074453"/>
    <lineage>
        <taxon>Bacteria</taxon>
        <taxon>Pseudomonadati</taxon>
        <taxon>Campylobacterota</taxon>
        <taxon>Epsilonproteobacteria</taxon>
        <taxon>Campylobacterales</taxon>
        <taxon>Arcobacteraceae</taxon>
        <taxon>Arcobacter</taxon>
    </lineage>
</organism>
<dbReference type="EC" id="5.1.3.13" evidence="3 7"/>
<comment type="catalytic activity">
    <reaction evidence="1 7">
        <text>dTDP-4-dehydro-6-deoxy-alpha-D-glucose = dTDP-4-dehydro-beta-L-rhamnose</text>
        <dbReference type="Rhea" id="RHEA:16969"/>
        <dbReference type="ChEBI" id="CHEBI:57649"/>
        <dbReference type="ChEBI" id="CHEBI:62830"/>
        <dbReference type="EC" id="5.1.3.13"/>
    </reaction>
</comment>
<dbReference type="SUPFAM" id="SSF51182">
    <property type="entry name" value="RmlC-like cupins"/>
    <property type="match status" value="1"/>
</dbReference>
<dbReference type="AlphaFoldDB" id="A0AA96DXI1"/>
<reference evidence="8" key="1">
    <citation type="submission" date="2023-09" db="EMBL/GenBank/DDBJ databases">
        <title>Arcobacter tbilisiensis sp. nov. isolated from chicken meat in Tbilisi, Georgia.</title>
        <authorList>
            <person name="Matthias R."/>
            <person name="Zautner A.E."/>
        </authorList>
    </citation>
    <scope>NUCLEOTIDE SEQUENCE</scope>
    <source>
        <strain evidence="8">LEO 65</strain>
    </source>
</reference>
<evidence type="ECO:0000256" key="3">
    <source>
        <dbReference type="ARBA" id="ARBA00012098"/>
    </source>
</evidence>
<dbReference type="Gene3D" id="2.60.120.10">
    <property type="entry name" value="Jelly Rolls"/>
    <property type="match status" value="1"/>
</dbReference>
<proteinExistence type="inferred from homology"/>
<dbReference type="GO" id="GO:0008830">
    <property type="term" value="F:dTDP-4-dehydrorhamnose 3,5-epimerase activity"/>
    <property type="evidence" value="ECO:0007669"/>
    <property type="project" value="UniProtKB-UniRule"/>
</dbReference>
<dbReference type="Pfam" id="PF00908">
    <property type="entry name" value="dTDP_sugar_isom"/>
    <property type="match status" value="1"/>
</dbReference>
<dbReference type="EMBL" id="CP134842">
    <property type="protein sequence ID" value="WNL35397.1"/>
    <property type="molecule type" value="Genomic_DNA"/>
</dbReference>
<dbReference type="PANTHER" id="PTHR21047:SF2">
    <property type="entry name" value="THYMIDINE DIPHOSPHO-4-KETO-RHAMNOSE 3,5-EPIMERASE"/>
    <property type="match status" value="1"/>
</dbReference>
<dbReference type="CDD" id="cd00438">
    <property type="entry name" value="cupin_RmlC"/>
    <property type="match status" value="1"/>
</dbReference>
<comment type="function">
    <text evidence="2 7">Catalyzes the epimerization of the C3' and C5'positions of dTDP-6-deoxy-D-xylo-4-hexulose, forming dTDP-6-deoxy-L-lyxo-4-hexulose.</text>
</comment>
<dbReference type="InterPro" id="IPR000888">
    <property type="entry name" value="RmlC-like"/>
</dbReference>
<feature type="active site" description="Proton acceptor" evidence="5">
    <location>
        <position position="65"/>
    </location>
</feature>
<evidence type="ECO:0000256" key="5">
    <source>
        <dbReference type="PIRSR" id="PIRSR600888-1"/>
    </source>
</evidence>
<evidence type="ECO:0000256" key="4">
    <source>
        <dbReference type="ARBA" id="ARBA00019595"/>
    </source>
</evidence>
<dbReference type="GO" id="GO:0019305">
    <property type="term" value="P:dTDP-rhamnose biosynthetic process"/>
    <property type="evidence" value="ECO:0007669"/>
    <property type="project" value="UniProtKB-UniRule"/>
</dbReference>
<dbReference type="GO" id="GO:0000271">
    <property type="term" value="P:polysaccharide biosynthetic process"/>
    <property type="evidence" value="ECO:0007669"/>
    <property type="project" value="TreeGrafter"/>
</dbReference>
<evidence type="ECO:0000256" key="2">
    <source>
        <dbReference type="ARBA" id="ARBA00001997"/>
    </source>
</evidence>
<evidence type="ECO:0000313" key="8">
    <source>
        <dbReference type="EMBL" id="WNL35397.1"/>
    </source>
</evidence>
<name>A0AA96DXI1_9BACT</name>
<dbReference type="InterPro" id="IPR011051">
    <property type="entry name" value="RmlC_Cupin_sf"/>
</dbReference>
<keyword evidence="7 8" id="KW-0413">Isomerase</keyword>
<protein>
    <recommendedName>
        <fullName evidence="4 7">dTDP-4-dehydrorhamnose 3,5-epimerase</fullName>
        <ecNumber evidence="3 7">5.1.3.13</ecNumber>
    </recommendedName>
    <alternativeName>
        <fullName evidence="7">Thymidine diphospho-4-keto-rhamnose 3,5-epimerase</fullName>
    </alternativeName>
</protein>
<feature type="site" description="Participates in a stacking interaction with the thymidine ring of dTDP-4-oxo-6-deoxyglucose" evidence="6">
    <location>
        <position position="141"/>
    </location>
</feature>
<accession>A0AA96DXI1</accession>
<comment type="pathway">
    <text evidence="7">Carbohydrate biosynthesis; dTDP-L-rhamnose biosynthesis.</text>
</comment>
<dbReference type="NCBIfam" id="TIGR01221">
    <property type="entry name" value="rmlC"/>
    <property type="match status" value="1"/>
</dbReference>
<dbReference type="InterPro" id="IPR014710">
    <property type="entry name" value="RmlC-like_jellyroll"/>
</dbReference>
<evidence type="ECO:0000256" key="6">
    <source>
        <dbReference type="PIRSR" id="PIRSR600888-3"/>
    </source>
</evidence>